<dbReference type="PANTHER" id="PTHR23240">
    <property type="entry name" value="DNA CROSS-LINK REPAIR PROTEIN PSO2/SNM1-RELATED"/>
    <property type="match status" value="1"/>
</dbReference>
<organism evidence="1 2">
    <name type="scientific">Galdieria sulphuraria</name>
    <name type="common">Red alga</name>
    <dbReference type="NCBI Taxonomy" id="130081"/>
    <lineage>
        <taxon>Eukaryota</taxon>
        <taxon>Rhodophyta</taxon>
        <taxon>Bangiophyceae</taxon>
        <taxon>Galdieriales</taxon>
        <taxon>Galdieriaceae</taxon>
        <taxon>Galdieria</taxon>
    </lineage>
</organism>
<dbReference type="GO" id="GO:0036297">
    <property type="term" value="P:interstrand cross-link repair"/>
    <property type="evidence" value="ECO:0007669"/>
    <property type="project" value="TreeGrafter"/>
</dbReference>
<gene>
    <name evidence="1" type="ORF">Gasu_42770</name>
</gene>
<evidence type="ECO:0000313" key="1">
    <source>
        <dbReference type="EMBL" id="EME28277.1"/>
    </source>
</evidence>
<dbReference type="GO" id="GO:0035312">
    <property type="term" value="F:5'-3' DNA exonuclease activity"/>
    <property type="evidence" value="ECO:0007669"/>
    <property type="project" value="TreeGrafter"/>
</dbReference>
<protein>
    <submittedName>
        <fullName evidence="1">DNA ligase</fullName>
    </submittedName>
</protein>
<dbReference type="GO" id="GO:0016874">
    <property type="term" value="F:ligase activity"/>
    <property type="evidence" value="ECO:0007669"/>
    <property type="project" value="UniProtKB-KW"/>
</dbReference>
<dbReference type="InterPro" id="IPR036866">
    <property type="entry name" value="RibonucZ/Hydroxyglut_hydro"/>
</dbReference>
<dbReference type="Proteomes" id="UP000030680">
    <property type="component" value="Unassembled WGS sequence"/>
</dbReference>
<sequence length="340" mass="39944">MNENWNHIPTSHQVPHTLFLVDYFLKLPTQVSAFFLTHWHYDHYRGLGSNFQQGFIYCSPITARLLERITLVDPQWIVAKHNNEPFLVDKVQIRFLDANHCPGSVMILFQTSEGSNYLHTGDMRFTQDLKKELIVLNNICLDAVYLDTTYCHRKYRFPSQAQTIQRIVHKIQNMNRIPFQDSNSNRIDCTSRHTLYLIATYSIGKERIIDALIQNGYRIYVSPDKWKVLRCLEFWNEDIFNEYFTTDPAASPIWLVGWNRVAESVPGRLLPNFEALEEMLYMANHCRNRQVFSHHHYSDSFHPNGLLQRVMALVPTDYLYMEYLIVNIAIMMNCTISLLG</sequence>
<dbReference type="KEGG" id="gsl:Gasu_42770"/>
<evidence type="ECO:0000313" key="2">
    <source>
        <dbReference type="Proteomes" id="UP000030680"/>
    </source>
</evidence>
<dbReference type="GO" id="GO:0006303">
    <property type="term" value="P:double-strand break repair via nonhomologous end joining"/>
    <property type="evidence" value="ECO:0007669"/>
    <property type="project" value="TreeGrafter"/>
</dbReference>
<dbReference type="PANTHER" id="PTHR23240:SF6">
    <property type="entry name" value="DNA CROSS-LINK REPAIR 1A PROTEIN"/>
    <property type="match status" value="1"/>
</dbReference>
<dbReference type="SUPFAM" id="SSF56281">
    <property type="entry name" value="Metallo-hydrolase/oxidoreductase"/>
    <property type="match status" value="1"/>
</dbReference>
<keyword evidence="2" id="KW-1185">Reference proteome</keyword>
<dbReference type="Gramene" id="EME28277">
    <property type="protein sequence ID" value="EME28277"/>
    <property type="gene ID" value="Gasu_42770"/>
</dbReference>
<dbReference type="OrthoDB" id="3337at2759"/>
<dbReference type="RefSeq" id="XP_005704797.1">
    <property type="nucleotide sequence ID" value="XM_005704740.1"/>
</dbReference>
<dbReference type="GeneID" id="17087130"/>
<name>M2XE66_GALSU</name>
<reference evidence="2" key="1">
    <citation type="journal article" date="2013" name="Science">
        <title>Gene transfer from bacteria and archaea facilitated evolution of an extremophilic eukaryote.</title>
        <authorList>
            <person name="Schonknecht G."/>
            <person name="Chen W.H."/>
            <person name="Ternes C.M."/>
            <person name="Barbier G.G."/>
            <person name="Shrestha R.P."/>
            <person name="Stanke M."/>
            <person name="Brautigam A."/>
            <person name="Baker B.J."/>
            <person name="Banfield J.F."/>
            <person name="Garavito R.M."/>
            <person name="Carr K."/>
            <person name="Wilkerson C."/>
            <person name="Rensing S.A."/>
            <person name="Gagneul D."/>
            <person name="Dickenson N.E."/>
            <person name="Oesterhelt C."/>
            <person name="Lercher M.J."/>
            <person name="Weber A.P."/>
        </authorList>
    </citation>
    <scope>NUCLEOTIDE SEQUENCE [LARGE SCALE GENOMIC DNA]</scope>
    <source>
        <strain evidence="2">074W</strain>
    </source>
</reference>
<accession>M2XE66</accession>
<dbReference type="eggNOG" id="KOG1361">
    <property type="taxonomic scope" value="Eukaryota"/>
</dbReference>
<keyword evidence="1" id="KW-0436">Ligase</keyword>
<proteinExistence type="predicted"/>
<dbReference type="AlphaFoldDB" id="M2XE66"/>
<dbReference type="GO" id="GO:0003684">
    <property type="term" value="F:damaged DNA binding"/>
    <property type="evidence" value="ECO:0007669"/>
    <property type="project" value="TreeGrafter"/>
</dbReference>
<dbReference type="STRING" id="130081.M2XE66"/>
<dbReference type="Gene3D" id="3.60.15.10">
    <property type="entry name" value="Ribonuclease Z/Hydroxyacylglutathione hydrolase-like"/>
    <property type="match status" value="1"/>
</dbReference>
<dbReference type="EMBL" id="KB454522">
    <property type="protein sequence ID" value="EME28277.1"/>
    <property type="molecule type" value="Genomic_DNA"/>
</dbReference>
<dbReference type="CDD" id="cd16273">
    <property type="entry name" value="SNM1A-1C-like_MBL-fold"/>
    <property type="match status" value="1"/>
</dbReference>